<evidence type="ECO:0000256" key="4">
    <source>
        <dbReference type="PIRSR" id="PIRSR006356-1"/>
    </source>
</evidence>
<dbReference type="EMBL" id="CP138335">
    <property type="protein sequence ID" value="XBW08852.1"/>
    <property type="molecule type" value="Genomic_DNA"/>
</dbReference>
<comment type="similarity">
    <text evidence="1 3">Belongs to the arginine deiminase family.</text>
</comment>
<dbReference type="RefSeq" id="WP_350259052.1">
    <property type="nucleotide sequence ID" value="NZ_CP138335.1"/>
</dbReference>
<comment type="subcellular location">
    <subcellularLocation>
        <location evidence="3">Cytoplasm</location>
    </subcellularLocation>
</comment>
<accession>A0AAU7V9A2</accession>
<dbReference type="GO" id="GO:0016990">
    <property type="term" value="F:arginine deiminase activity"/>
    <property type="evidence" value="ECO:0007669"/>
    <property type="project" value="UniProtKB-UniRule"/>
</dbReference>
<dbReference type="AlphaFoldDB" id="A0AAU7V9A2"/>
<dbReference type="InterPro" id="IPR003876">
    <property type="entry name" value="Arg_deiminase"/>
</dbReference>
<reference evidence="5" key="1">
    <citation type="submission" date="2023-11" db="EMBL/GenBank/DDBJ databases">
        <title>Scrofimicrobium hongkongense sp. nov., isolated from a patient with peritonitis.</title>
        <authorList>
            <person name="Lao H.Y."/>
            <person name="Wong A.Y.P."/>
            <person name="Ng T.L."/>
            <person name="Wong R.Y.L."/>
            <person name="Yau M.C.Y."/>
            <person name="Lam J.Y.W."/>
            <person name="Siu G.K.H."/>
        </authorList>
    </citation>
    <scope>NUCLEOTIDE SEQUENCE</scope>
    <source>
        <strain evidence="5">R131</strain>
    </source>
</reference>
<organism evidence="5">
    <name type="scientific">Scrofimicrobium appendicitidis</name>
    <dbReference type="NCBI Taxonomy" id="3079930"/>
    <lineage>
        <taxon>Bacteria</taxon>
        <taxon>Bacillati</taxon>
        <taxon>Actinomycetota</taxon>
        <taxon>Actinomycetes</taxon>
        <taxon>Actinomycetales</taxon>
        <taxon>Actinomycetaceae</taxon>
        <taxon>Scrofimicrobium</taxon>
    </lineage>
</organism>
<dbReference type="GO" id="GO:0005737">
    <property type="term" value="C:cytoplasm"/>
    <property type="evidence" value="ECO:0007669"/>
    <property type="project" value="UniProtKB-SubCell"/>
</dbReference>
<dbReference type="PRINTS" id="PR01466">
    <property type="entry name" value="ARGDEIMINASE"/>
</dbReference>
<proteinExistence type="inferred from homology"/>
<dbReference type="KEGG" id="sapp:SAC06_04665"/>
<comment type="catalytic activity">
    <reaction evidence="3">
        <text>L-arginine + H2O = L-citrulline + NH4(+)</text>
        <dbReference type="Rhea" id="RHEA:19597"/>
        <dbReference type="ChEBI" id="CHEBI:15377"/>
        <dbReference type="ChEBI" id="CHEBI:28938"/>
        <dbReference type="ChEBI" id="CHEBI:32682"/>
        <dbReference type="ChEBI" id="CHEBI:57743"/>
        <dbReference type="EC" id="3.5.3.6"/>
    </reaction>
</comment>
<keyword evidence="2 3" id="KW-0378">Hydrolase</keyword>
<keyword evidence="3" id="KW-0963">Cytoplasm</keyword>
<dbReference type="Gene3D" id="1.10.3930.10">
    <property type="entry name" value="Arginine deiminase"/>
    <property type="match status" value="1"/>
</dbReference>
<dbReference type="HAMAP" id="MF_00242">
    <property type="entry name" value="Arg_deiminase"/>
    <property type="match status" value="1"/>
</dbReference>
<dbReference type="NCBIfam" id="NF002381">
    <property type="entry name" value="PRK01388.1"/>
    <property type="match status" value="1"/>
</dbReference>
<dbReference type="SUPFAM" id="SSF55909">
    <property type="entry name" value="Pentein"/>
    <property type="match status" value="1"/>
</dbReference>
<feature type="active site" description="Amidino-cysteine intermediate" evidence="3 4">
    <location>
        <position position="422"/>
    </location>
</feature>
<dbReference type="GO" id="GO:0019546">
    <property type="term" value="P:L-arginine deiminase pathway"/>
    <property type="evidence" value="ECO:0007669"/>
    <property type="project" value="TreeGrafter"/>
</dbReference>
<keyword evidence="3" id="KW-0056">Arginine metabolism</keyword>
<dbReference type="PANTHER" id="PTHR47271:SF2">
    <property type="entry name" value="ARGININE DEIMINASE"/>
    <property type="match status" value="1"/>
</dbReference>
<protein>
    <recommendedName>
        <fullName evidence="3">Arginine deiminase</fullName>
        <shortName evidence="3">ADI</shortName>
        <ecNumber evidence="3">3.5.3.6</ecNumber>
    </recommendedName>
    <alternativeName>
        <fullName evidence="3">Arginine dihydrolase</fullName>
        <shortName evidence="3">AD</shortName>
    </alternativeName>
</protein>
<evidence type="ECO:0000256" key="2">
    <source>
        <dbReference type="ARBA" id="ARBA00022801"/>
    </source>
</evidence>
<evidence type="ECO:0000256" key="1">
    <source>
        <dbReference type="ARBA" id="ARBA00010206"/>
    </source>
</evidence>
<name>A0AAU7V9A2_9ACTO</name>
<comment type="pathway">
    <text evidence="3">Amino-acid degradation; L-arginine degradation via ADI pathway; carbamoyl phosphate from L-arginine: step 1/2.</text>
</comment>
<gene>
    <name evidence="3" type="primary">arcA</name>
    <name evidence="5" type="ORF">SAC06_04665</name>
</gene>
<evidence type="ECO:0000313" key="5">
    <source>
        <dbReference type="EMBL" id="XBW08852.1"/>
    </source>
</evidence>
<evidence type="ECO:0000256" key="3">
    <source>
        <dbReference type="HAMAP-Rule" id="MF_00242"/>
    </source>
</evidence>
<dbReference type="EC" id="3.5.3.6" evidence="3"/>
<dbReference type="PANTHER" id="PTHR47271">
    <property type="entry name" value="ARGININE DEIMINASE"/>
    <property type="match status" value="1"/>
</dbReference>
<dbReference type="PIRSF" id="PIRSF006356">
    <property type="entry name" value="Arg_deiminase"/>
    <property type="match status" value="1"/>
</dbReference>
<dbReference type="Gene3D" id="3.75.10.10">
    <property type="entry name" value="L-arginine/glycine Amidinotransferase, Chain A"/>
    <property type="match status" value="1"/>
</dbReference>
<dbReference type="Pfam" id="PF02274">
    <property type="entry name" value="ADI"/>
    <property type="match status" value="1"/>
</dbReference>
<sequence length="432" mass="48192">MTARPRGDPDELDVLIVVGLGPTHPSNETTFVPRVESEVGRLESVIVHRPGLEIERLTPQNHDELLFDDLLSPTAAKREHDYFVEVMRDRGVQVLHFTDLLIETLDHPEARQYVLENTINRLYLGPLLAPAVEEWAAELDSAALASVCIEGLTLGDWQRVSPTSSLVAQTLAENEFLISPLPNHLFARDASAWIYGGVAINSMKRESRRREPLHYSAIYQWHPRFAGADFTRWTNGTSGPIRSVEGGDIMVLGDGLLAIGLSERTNPQGVERLASRLFAQGQADHVLAVMLPHQREFMHLDTVLTQVDRDSFIIYPPIRSARTISLVRDGDRPRLVMDDLPLEQALPRALGRPIRFIIPEGTEAELAREQWNDGFNMLALSPGQVVAYDRTPRSIRALEQAGIEVFSVFGSELGRGRGGPRCMSCPVRRAQV</sequence>